<dbReference type="SUPFAM" id="SSF50965">
    <property type="entry name" value="Galactose oxidase, central domain"/>
    <property type="match status" value="1"/>
</dbReference>
<feature type="signal peptide" evidence="1">
    <location>
        <begin position="1"/>
        <end position="44"/>
    </location>
</feature>
<protein>
    <submittedName>
        <fullName evidence="5">Type 1 glutamine amidotransferase (GATase1)</fullName>
    </submittedName>
</protein>
<feature type="domain" description="Bacterial Ig-like" evidence="4">
    <location>
        <begin position="1794"/>
        <end position="1875"/>
    </location>
</feature>
<keyword evidence="1" id="KW-0732">Signal</keyword>
<evidence type="ECO:0000259" key="3">
    <source>
        <dbReference type="Pfam" id="PF09118"/>
    </source>
</evidence>
<dbReference type="InterPro" id="IPR029010">
    <property type="entry name" value="ThuA-like"/>
</dbReference>
<dbReference type="Pfam" id="PF16640">
    <property type="entry name" value="Big_3_5"/>
    <property type="match status" value="1"/>
</dbReference>
<evidence type="ECO:0000259" key="2">
    <source>
        <dbReference type="Pfam" id="PF06283"/>
    </source>
</evidence>
<dbReference type="InterPro" id="IPR015202">
    <property type="entry name" value="GO-like_E_set"/>
</dbReference>
<dbReference type="InterPro" id="IPR013783">
    <property type="entry name" value="Ig-like_fold"/>
</dbReference>
<dbReference type="Pfam" id="PF17963">
    <property type="entry name" value="Big_9"/>
    <property type="match status" value="2"/>
</dbReference>
<dbReference type="Pfam" id="PF09118">
    <property type="entry name" value="GO-like_E_set"/>
    <property type="match status" value="1"/>
</dbReference>
<dbReference type="PANTHER" id="PTHR32208">
    <property type="entry name" value="SECRETED PROTEIN-RELATED"/>
    <property type="match status" value="1"/>
</dbReference>
<dbReference type="Pfam" id="PF06283">
    <property type="entry name" value="ThuA"/>
    <property type="match status" value="1"/>
</dbReference>
<dbReference type="Gene3D" id="2.60.40.10">
    <property type="entry name" value="Immunoglobulins"/>
    <property type="match status" value="3"/>
</dbReference>
<keyword evidence="5" id="KW-0315">Glutamine amidotransferase</keyword>
<evidence type="ECO:0000313" key="5">
    <source>
        <dbReference type="EMBL" id="SFB09003.1"/>
    </source>
</evidence>
<organism evidence="5 6">
    <name type="scientific">Nocardioides alpinus</name>
    <dbReference type="NCBI Taxonomy" id="748909"/>
    <lineage>
        <taxon>Bacteria</taxon>
        <taxon>Bacillati</taxon>
        <taxon>Actinomycetota</taxon>
        <taxon>Actinomycetes</taxon>
        <taxon>Propionibacteriales</taxon>
        <taxon>Nocardioidaceae</taxon>
        <taxon>Nocardioides</taxon>
    </lineage>
</organism>
<dbReference type="GO" id="GO:0016740">
    <property type="term" value="F:transferase activity"/>
    <property type="evidence" value="ECO:0007669"/>
    <property type="project" value="UniProtKB-KW"/>
</dbReference>
<dbReference type="SUPFAM" id="SSF52317">
    <property type="entry name" value="Class I glutamine amidotransferase-like"/>
    <property type="match status" value="1"/>
</dbReference>
<reference evidence="5" key="1">
    <citation type="submission" date="2016-10" db="EMBL/GenBank/DDBJ databases">
        <authorList>
            <person name="de Groot N.N."/>
        </authorList>
    </citation>
    <scope>NUCLEOTIDE SEQUENCE [LARGE SCALE GENOMIC DNA]</scope>
    <source>
        <strain evidence="5">CGMCC 1.10697</strain>
    </source>
</reference>
<evidence type="ECO:0000256" key="1">
    <source>
        <dbReference type="SAM" id="SignalP"/>
    </source>
</evidence>
<sequence length="1983" mass="205091">MNVLHRSARRRMSRRLRRASAHLVAVPVALVVALPLVAAGAAQAAPVVTAAPAAPAAAAAADDDVLRVLLFSSGDGVHGSVANTRATVREMSNSLAAEYGLDNSTGDPLQAVADIQETTNAAAFTPENLATKDVLVFAHTAGVLFNTEQRAALEAYIRGGGGFVGIHYTSWSPDQTEHDVNPFYRRLVGAASTGHPEPAGGQRGTVAVSDAAHPLTQGITSPLSYTDEWYEWDVNPTQNVRTLVTVDESSYAAGARAGEEGTTHPVTWCQTIDQGRSWYSSLGHHASAWTAADDGGNANDNQADDFVRAQFRKGLAYSAALLPADCSPPAKDQQGSWSGVTPWPLVPINAALTSDGKVQSFGSVTSGCTDQTPYDYSGNSCLTQGGQMEIDVWDPAVVRTVANVVSGVIPNATYTDLFCSMQVQMPHRRSTMTVGGDDGLGGNAPNDSAIGVTSYSTNSGLRNEAPMNYPRWYPTGTTTPDGSVVVQGGALRGGPGGPGVLTPEIYAPDQGSSWKLLTGATSVQAYGSGGGAANGGENRWWYPRAFVAPTNGNIFTITGTQMFELDPSGDGAITMRGNLGAGTGNQGGLGNPVGATSTATMYRPGKILQVGGGTWSNGGGPAGARAGINVDITGGTANPVVTATDPMKYARHWATSTVMPDGNVIVTGGSRANNDLGGYVTNAEIWDPTKPSGQQWTEVKVPYEHSRLYHSIALLLPDGRIMIGGGGAPGPHNYTDVEYYSPAYLFDGDVAATRPQISNVPKKVGYNGTFNVTSNSPVDRVTLVRNGSVTHGFNNDQNFQDLNYTQSGNTVTITSPTNANFAPPGAYMVFVWSNGTPSVANIVQMDPQVKMDSPAPQVVDQFEYPRLPVNWQGANPPATFDVAPGNGRMSPWEVDSQVQLVRAAAGGMGGLGLTGYHLAVGTGGDLTRTLTGLDPGKEYRLSVRYARDSRTAGTAPGTADLTVGDELLTTLSAGTTQSSTTAFGTYVGTFTAGGRQQPLTISAGDSGAGLVLDDLVVVASDAGASDVPVHYEFEEGTGSSAANTGTDGTVGAAQLTGTTGWSPDGIHGGALDMKGGTNANTVDLPDNLLQGEANFSTSFWVRADTKGNWINLFHIGDGLGDPGSFFQIQMQTQAAGNTGLAATFKKKGSTLQERIYATPTKDIAINQWNHVAFTRAGSTGTLYLNGAQIAQRTNLTLTMTDVGPTANNWLGRNGYPDPSFDGLMDDVRLYTSSLTSADVAAMYADGTALDTTTTVDVTPASPSPFGEPITVSATVADSAGADPAGVAELWVDGARQGGQEPVVEGAVAFDELSLSPGSHEIEVRFFAAEGWRDSTTTVTHTVDRPPVGEGVPVHYRFDEGSGTTAANSGTDPSIGAATLQGNAGWTPTAKFGAGVNLPGAGHVNLPNNITAGMDQEITVSTWIRPTALPNWTTHLQIGKSTQEYLLLQSSTLNGDRGFAATLRVDNGIDQRIQLPGETDLPLNQWTHVVLTLGPSPTGGGTTGKIYFNGVLGVTRDNIPIDIGDVGEGGTTANFIANGSYNDPRPTEQVDDFRIYGYELDAADVVELFETEEVVNAAPVGVADAYTTTEDETLAVDAPGVLANDTDAEDDTLTATGLTQPANGVVTLEDDGALVYVPDTGFFGTDTFTYQANDGTTSSAATTVTLTVEQAETPPNVAPVATDDAFSTVSGESLSLAAPGVLGNDTDADGGTLTATRLSEPVNGEVTLAANGSFTYTPDAGFVGKDQFTYEASDGTDTSAPATVTLTVKPTGGTGGGGGGGGTGDGLLTSAVAGASAPFTFGKVGTVVVGVSPAAATGTVEVLDGTKVLASATLAAGQAALALPATSLQPGTHQLTLRYLGDAAHKASSSQLQVSVDKVVAEMTVRAPSAVKKGKRATVRVVLRAPDGVPVTGDVEVAIAGGKSIAGTLKDGRVFIQLPKATGKRLRLTVTYGGSTLVESTSEQLTVKVIKPRKNKSGKRGRNN</sequence>
<dbReference type="SUPFAM" id="SSF49899">
    <property type="entry name" value="Concanavalin A-like lectins/glucanases"/>
    <property type="match status" value="2"/>
</dbReference>
<dbReference type="STRING" id="748909.SAMN05192575_103290"/>
<proteinExistence type="predicted"/>
<dbReference type="Gene3D" id="3.40.50.880">
    <property type="match status" value="1"/>
</dbReference>
<dbReference type="RefSeq" id="WP_231263346.1">
    <property type="nucleotide sequence ID" value="NZ_FOKC01000003.1"/>
</dbReference>
<dbReference type="EMBL" id="FOKC01000003">
    <property type="protein sequence ID" value="SFB09003.1"/>
    <property type="molecule type" value="Genomic_DNA"/>
</dbReference>
<feature type="domain" description="ThuA-like" evidence="2">
    <location>
        <begin position="67"/>
        <end position="291"/>
    </location>
</feature>
<evidence type="ECO:0000259" key="4">
    <source>
        <dbReference type="Pfam" id="PF16640"/>
    </source>
</evidence>
<dbReference type="InterPro" id="IPR013320">
    <property type="entry name" value="ConA-like_dom_sf"/>
</dbReference>
<dbReference type="Gene3D" id="2.60.120.260">
    <property type="entry name" value="Galactose-binding domain-like"/>
    <property type="match status" value="1"/>
</dbReference>
<dbReference type="Pfam" id="PF13385">
    <property type="entry name" value="Laminin_G_3"/>
    <property type="match status" value="2"/>
</dbReference>
<keyword evidence="5" id="KW-0808">Transferase</keyword>
<dbReference type="Gene3D" id="2.60.120.200">
    <property type="match status" value="2"/>
</dbReference>
<gene>
    <name evidence="5" type="ORF">SAMN05192575_103290</name>
</gene>
<name>A0A1I0Y9X5_9ACTN</name>
<dbReference type="GO" id="GO:0005975">
    <property type="term" value="P:carbohydrate metabolic process"/>
    <property type="evidence" value="ECO:0007669"/>
    <property type="project" value="UniProtKB-ARBA"/>
</dbReference>
<dbReference type="Proteomes" id="UP000199113">
    <property type="component" value="Unassembled WGS sequence"/>
</dbReference>
<feature type="domain" description="Galactose oxidase-like Early set" evidence="3">
    <location>
        <begin position="754"/>
        <end position="845"/>
    </location>
</feature>
<dbReference type="InterPro" id="IPR011043">
    <property type="entry name" value="Gal_Oxase/kelch_b-propeller"/>
</dbReference>
<feature type="chain" id="PRO_5011727005" evidence="1">
    <location>
        <begin position="45"/>
        <end position="1983"/>
    </location>
</feature>
<dbReference type="NCBIfam" id="NF012211">
    <property type="entry name" value="tand_rpt_95"/>
    <property type="match status" value="2"/>
</dbReference>
<dbReference type="InterPro" id="IPR037293">
    <property type="entry name" value="Gal_Oxidase_central_sf"/>
</dbReference>
<dbReference type="CDD" id="cd02851">
    <property type="entry name" value="E_set_GO_C"/>
    <property type="match status" value="1"/>
</dbReference>
<dbReference type="InterPro" id="IPR029062">
    <property type="entry name" value="Class_I_gatase-like"/>
</dbReference>
<evidence type="ECO:0000313" key="6">
    <source>
        <dbReference type="Proteomes" id="UP000199113"/>
    </source>
</evidence>
<dbReference type="PANTHER" id="PTHR32208:SF21">
    <property type="entry name" value="LOW QUALITY PROTEIN: ALDEHYDE OXIDASE GLOX-LIKE"/>
    <property type="match status" value="1"/>
</dbReference>
<dbReference type="Gene3D" id="2.60.40.2810">
    <property type="match status" value="2"/>
</dbReference>
<dbReference type="Gene3D" id="2.130.10.80">
    <property type="entry name" value="Galactose oxidase/kelch, beta-propeller"/>
    <property type="match status" value="1"/>
</dbReference>
<dbReference type="SUPFAM" id="SSF81296">
    <property type="entry name" value="E set domains"/>
    <property type="match status" value="1"/>
</dbReference>
<accession>A0A1I0Y9X5</accession>
<dbReference type="InterPro" id="IPR032109">
    <property type="entry name" value="Big_3_5"/>
</dbReference>
<dbReference type="InterPro" id="IPR014756">
    <property type="entry name" value="Ig_E-set"/>
</dbReference>